<dbReference type="InterPro" id="IPR046335">
    <property type="entry name" value="LacI/GalR-like_sensor"/>
</dbReference>
<evidence type="ECO:0000256" key="1">
    <source>
        <dbReference type="ARBA" id="ARBA00023015"/>
    </source>
</evidence>
<dbReference type="SUPFAM" id="SSF47413">
    <property type="entry name" value="lambda repressor-like DNA-binding domains"/>
    <property type="match status" value="1"/>
</dbReference>
<keyword evidence="6" id="KW-1185">Reference proteome</keyword>
<evidence type="ECO:0000259" key="4">
    <source>
        <dbReference type="PROSITE" id="PS50932"/>
    </source>
</evidence>
<organism evidence="5 6">
    <name type="scientific">Plantactinospora sonchi</name>
    <dbReference type="NCBI Taxonomy" id="1544735"/>
    <lineage>
        <taxon>Bacteria</taxon>
        <taxon>Bacillati</taxon>
        <taxon>Actinomycetota</taxon>
        <taxon>Actinomycetes</taxon>
        <taxon>Micromonosporales</taxon>
        <taxon>Micromonosporaceae</taxon>
        <taxon>Plantactinospora</taxon>
    </lineage>
</organism>
<reference evidence="5 6" key="1">
    <citation type="submission" date="2024-01" db="EMBL/GenBank/DDBJ databases">
        <title>Genome insights into Plantactinospora sonchi sp. nov.</title>
        <authorList>
            <person name="Wang L."/>
        </authorList>
    </citation>
    <scope>NUCLEOTIDE SEQUENCE [LARGE SCALE GENOMIC DNA]</scope>
    <source>
        <strain evidence="5 6">NEAU-QY2</strain>
    </source>
</reference>
<evidence type="ECO:0000256" key="2">
    <source>
        <dbReference type="ARBA" id="ARBA00023125"/>
    </source>
</evidence>
<evidence type="ECO:0000313" key="5">
    <source>
        <dbReference type="EMBL" id="MEE6263610.1"/>
    </source>
</evidence>
<dbReference type="Pfam" id="PF13377">
    <property type="entry name" value="Peripla_BP_3"/>
    <property type="match status" value="1"/>
</dbReference>
<dbReference type="InterPro" id="IPR028082">
    <property type="entry name" value="Peripla_BP_I"/>
</dbReference>
<dbReference type="Gene3D" id="3.40.50.2300">
    <property type="match status" value="2"/>
</dbReference>
<evidence type="ECO:0000256" key="3">
    <source>
        <dbReference type="ARBA" id="ARBA00023163"/>
    </source>
</evidence>
<evidence type="ECO:0000313" key="6">
    <source>
        <dbReference type="Proteomes" id="UP001332243"/>
    </source>
</evidence>
<accession>A0ABU7S490</accession>
<sequence length="347" mass="37431">MTTQRTRSLGRPTLDAVAARAGVGRGTVSRVVNGSPQVSPEARAAVQRAIAELGYVPNRAARALVTQRTDSVALVVSESEERVFGEPFFAGIVRGISSALLETPMQLWLAMAQSPAERERVEHHLTNQHVDGVLLLSLHDADPLPTLLEQRGLPTVLGGRPARMLDDPDGAFFVDVDNAGGARLAVEYLLRKGRQRVATIAGPQDMGVGVARLTGYREAMRDSGAVVSDALIAYGDFSESSGAAAMRRLLDSCPDLDAVFVASDLMACGALRALREAGRRVPEDVAVVGFEDAPIARQTEPPLTTVFQPMEEMGRQMARLLVSRIRHEDREAPYVLLDTHLVHRTSA</sequence>
<dbReference type="SUPFAM" id="SSF53822">
    <property type="entry name" value="Periplasmic binding protein-like I"/>
    <property type="match status" value="1"/>
</dbReference>
<proteinExistence type="predicted"/>
<dbReference type="GO" id="GO:0003677">
    <property type="term" value="F:DNA binding"/>
    <property type="evidence" value="ECO:0007669"/>
    <property type="project" value="UniProtKB-KW"/>
</dbReference>
<dbReference type="Pfam" id="PF00356">
    <property type="entry name" value="LacI"/>
    <property type="match status" value="1"/>
</dbReference>
<dbReference type="EMBL" id="JAZGQK010000040">
    <property type="protein sequence ID" value="MEE6263610.1"/>
    <property type="molecule type" value="Genomic_DNA"/>
</dbReference>
<dbReference type="PROSITE" id="PS50932">
    <property type="entry name" value="HTH_LACI_2"/>
    <property type="match status" value="1"/>
</dbReference>
<dbReference type="Proteomes" id="UP001332243">
    <property type="component" value="Unassembled WGS sequence"/>
</dbReference>
<name>A0ABU7S490_9ACTN</name>
<keyword evidence="3" id="KW-0804">Transcription</keyword>
<protein>
    <submittedName>
        <fullName evidence="5">LacI family DNA-binding transcriptional regulator</fullName>
    </submittedName>
</protein>
<keyword evidence="2 5" id="KW-0238">DNA-binding</keyword>
<dbReference type="CDD" id="cd06267">
    <property type="entry name" value="PBP1_LacI_sugar_binding-like"/>
    <property type="match status" value="1"/>
</dbReference>
<comment type="caution">
    <text evidence="5">The sequence shown here is derived from an EMBL/GenBank/DDBJ whole genome shotgun (WGS) entry which is preliminary data.</text>
</comment>
<dbReference type="InterPro" id="IPR000843">
    <property type="entry name" value="HTH_LacI"/>
</dbReference>
<keyword evidence="1" id="KW-0805">Transcription regulation</keyword>
<dbReference type="SMART" id="SM00354">
    <property type="entry name" value="HTH_LACI"/>
    <property type="match status" value="1"/>
</dbReference>
<feature type="domain" description="HTH lacI-type" evidence="4">
    <location>
        <begin position="12"/>
        <end position="66"/>
    </location>
</feature>
<dbReference type="CDD" id="cd01392">
    <property type="entry name" value="HTH_LacI"/>
    <property type="match status" value="1"/>
</dbReference>
<dbReference type="RefSeq" id="WP_331218508.1">
    <property type="nucleotide sequence ID" value="NZ_JAZGQK010000040.1"/>
</dbReference>
<dbReference type="Gene3D" id="1.10.260.40">
    <property type="entry name" value="lambda repressor-like DNA-binding domains"/>
    <property type="match status" value="1"/>
</dbReference>
<dbReference type="PANTHER" id="PTHR30146:SF109">
    <property type="entry name" value="HTH-TYPE TRANSCRIPTIONAL REGULATOR GALS"/>
    <property type="match status" value="1"/>
</dbReference>
<dbReference type="InterPro" id="IPR010982">
    <property type="entry name" value="Lambda_DNA-bd_dom_sf"/>
</dbReference>
<gene>
    <name evidence="5" type="ORF">V1633_34580</name>
</gene>
<dbReference type="PANTHER" id="PTHR30146">
    <property type="entry name" value="LACI-RELATED TRANSCRIPTIONAL REPRESSOR"/>
    <property type="match status" value="1"/>
</dbReference>